<evidence type="ECO:0000313" key="1">
    <source>
        <dbReference type="EMBL" id="MBT0993026.1"/>
    </source>
</evidence>
<evidence type="ECO:0008006" key="3">
    <source>
        <dbReference type="Google" id="ProtNLM"/>
    </source>
</evidence>
<dbReference type="Proteomes" id="UP000722125">
    <property type="component" value="Unassembled WGS sequence"/>
</dbReference>
<gene>
    <name evidence="1" type="ORF">KIN34_01805</name>
</gene>
<dbReference type="Gene3D" id="3.30.530.20">
    <property type="match status" value="1"/>
</dbReference>
<organism evidence="1 2">
    <name type="scientific">Cellulomonas fulva</name>
    <dbReference type="NCBI Taxonomy" id="2835530"/>
    <lineage>
        <taxon>Bacteria</taxon>
        <taxon>Bacillati</taxon>
        <taxon>Actinomycetota</taxon>
        <taxon>Actinomycetes</taxon>
        <taxon>Micrococcales</taxon>
        <taxon>Cellulomonadaceae</taxon>
        <taxon>Cellulomonas</taxon>
    </lineage>
</organism>
<dbReference type="RefSeq" id="WP_214346004.1">
    <property type="nucleotide sequence ID" value="NZ_JAHBOH010000001.1"/>
</dbReference>
<sequence>MRAARATASLPLPVDEAWRLLVDARHHARWIPLTTVTASGDPALGVEIRAVSAGGVLGGFVDRMRIDRLDPPVAGRARVAVFTKLGPVLLGRALIAVRAGADRPGPGGTAGGTNVLWIEDVHLAGPLPRALTRALLKVPLTLMMQLALRAARREAEAASPPQAD</sequence>
<comment type="caution">
    <text evidence="1">The sequence shown here is derived from an EMBL/GenBank/DDBJ whole genome shotgun (WGS) entry which is preliminary data.</text>
</comment>
<dbReference type="InterPro" id="IPR023393">
    <property type="entry name" value="START-like_dom_sf"/>
</dbReference>
<dbReference type="SUPFAM" id="SSF55961">
    <property type="entry name" value="Bet v1-like"/>
    <property type="match status" value="1"/>
</dbReference>
<reference evidence="1 2" key="1">
    <citation type="submission" date="2021-05" db="EMBL/GenBank/DDBJ databases">
        <title>Description of Cellulomonas sp. DKR-3 sp. nov.</title>
        <authorList>
            <person name="Dahal R.H."/>
            <person name="Chaudhary D.K."/>
        </authorList>
    </citation>
    <scope>NUCLEOTIDE SEQUENCE [LARGE SCALE GENOMIC DNA]</scope>
    <source>
        <strain evidence="1 2">DKR-3</strain>
    </source>
</reference>
<keyword evidence="2" id="KW-1185">Reference proteome</keyword>
<dbReference type="EMBL" id="JAHBOH010000001">
    <property type="protein sequence ID" value="MBT0993026.1"/>
    <property type="molecule type" value="Genomic_DNA"/>
</dbReference>
<evidence type="ECO:0000313" key="2">
    <source>
        <dbReference type="Proteomes" id="UP000722125"/>
    </source>
</evidence>
<accession>A0ABS5TV44</accession>
<name>A0ABS5TV44_9CELL</name>
<proteinExistence type="predicted"/>
<protein>
    <recommendedName>
        <fullName evidence="3">Polyketide cyclase</fullName>
    </recommendedName>
</protein>